<dbReference type="EMBL" id="JAIWJX010000002">
    <property type="protein sequence ID" value="MCK6256234.1"/>
    <property type="molecule type" value="Genomic_DNA"/>
</dbReference>
<protein>
    <submittedName>
        <fullName evidence="1">Uncharacterized protein</fullName>
    </submittedName>
</protein>
<evidence type="ECO:0000313" key="2">
    <source>
        <dbReference type="Proteomes" id="UP001139011"/>
    </source>
</evidence>
<keyword evidence="2" id="KW-1185">Reference proteome</keyword>
<comment type="caution">
    <text evidence="1">The sequence shown here is derived from an EMBL/GenBank/DDBJ whole genome shotgun (WGS) entry which is preliminary data.</text>
</comment>
<dbReference type="RefSeq" id="WP_248251933.1">
    <property type="nucleotide sequence ID" value="NZ_JAIWJX010000002.1"/>
</dbReference>
<name>A0A9X1X921_9BACL</name>
<accession>A0A9X1X921</accession>
<reference evidence="1" key="1">
    <citation type="submission" date="2021-09" db="EMBL/GenBank/DDBJ databases">
        <title>Genome analysis of Fictibacillus sp. KIGAM418 isolated from marine sediment.</title>
        <authorList>
            <person name="Seo M.-J."/>
            <person name="Cho E.-S."/>
            <person name="Hwang C.Y."/>
        </authorList>
    </citation>
    <scope>NUCLEOTIDE SEQUENCE</scope>
    <source>
        <strain evidence="1">KIGAM418</strain>
    </source>
</reference>
<dbReference type="AlphaFoldDB" id="A0A9X1X921"/>
<gene>
    <name evidence="1" type="ORF">LCY76_06415</name>
</gene>
<evidence type="ECO:0000313" key="1">
    <source>
        <dbReference type="EMBL" id="MCK6256234.1"/>
    </source>
</evidence>
<dbReference type="Proteomes" id="UP001139011">
    <property type="component" value="Unassembled WGS sequence"/>
</dbReference>
<organism evidence="1 2">
    <name type="scientific">Fictibacillus marinisediminis</name>
    <dbReference type="NCBI Taxonomy" id="2878389"/>
    <lineage>
        <taxon>Bacteria</taxon>
        <taxon>Bacillati</taxon>
        <taxon>Bacillota</taxon>
        <taxon>Bacilli</taxon>
        <taxon>Bacillales</taxon>
        <taxon>Fictibacillaceae</taxon>
        <taxon>Fictibacillus</taxon>
    </lineage>
</organism>
<sequence length="55" mass="6202">MKNTESHYYIGRAISALANDPKIMEKSGQGVRIGDLAKEYGFTDIDGRYIYPFSI</sequence>
<dbReference type="PANTHER" id="PTHR44147:SF2">
    <property type="entry name" value="DEHYDROGENASE_REDUCTASE SDR FAMILY MEMBER 1"/>
    <property type="match status" value="1"/>
</dbReference>
<dbReference type="PANTHER" id="PTHR44147">
    <property type="entry name" value="DEHYDROGENASE/REDUCTASE SDR FAMILY MEMBER 1"/>
    <property type="match status" value="1"/>
</dbReference>
<proteinExistence type="predicted"/>